<sequence>MSKKRLMILGALLVLAVILILVGNLFSKKDEVSPISTIKVENHGDEKKKSDDSKNAGQLGDLGPLPDAKKMQKLRKEAFNNIEISKDSFGNMMEKLSHKVIDFNITMPTADLDRLVVKEEDKNMIQSIAFYYVTPEIQAHVFSINSYSLVVWDEDESIHAEPILGRTPIRVVTWRKAGDIPFEEGTKDYKNYMYFVNKIPQYISTFEFTVK</sequence>
<reference evidence="2 3" key="1">
    <citation type="journal article" date="2012" name="J. Bacteriol.">
        <title>Genome of Bacillus macauensis ZFHKF-1, a Long-Chain-Forming Bacterium.</title>
        <authorList>
            <person name="Cai L."/>
            <person name="Zhang T."/>
        </authorList>
    </citation>
    <scope>NUCLEOTIDE SEQUENCE [LARGE SCALE GENOMIC DNA]</scope>
    <source>
        <strain evidence="2 3">ZFHKF-1</strain>
    </source>
</reference>
<name>I8UJP3_9BACL</name>
<keyword evidence="3" id="KW-1185">Reference proteome</keyword>
<evidence type="ECO:0000313" key="2">
    <source>
        <dbReference type="EMBL" id="EIT87033.1"/>
    </source>
</evidence>
<dbReference type="RefSeq" id="WP_007200545.1">
    <property type="nucleotide sequence ID" value="NZ_AKKV01000019.1"/>
</dbReference>
<dbReference type="AlphaFoldDB" id="I8UJP3"/>
<protein>
    <submittedName>
        <fullName evidence="2">Uncharacterized protein</fullName>
    </submittedName>
</protein>
<feature type="compositionally biased region" description="Basic and acidic residues" evidence="1">
    <location>
        <begin position="42"/>
        <end position="54"/>
    </location>
</feature>
<gene>
    <name evidence="2" type="ORF">A374_02229</name>
</gene>
<organism evidence="2 3">
    <name type="scientific">Fictibacillus macauensis ZFHKF-1</name>
    <dbReference type="NCBI Taxonomy" id="1196324"/>
    <lineage>
        <taxon>Bacteria</taxon>
        <taxon>Bacillati</taxon>
        <taxon>Bacillota</taxon>
        <taxon>Bacilli</taxon>
        <taxon>Bacillales</taxon>
        <taxon>Fictibacillaceae</taxon>
        <taxon>Fictibacillus</taxon>
    </lineage>
</organism>
<dbReference type="Proteomes" id="UP000004080">
    <property type="component" value="Unassembled WGS sequence"/>
</dbReference>
<comment type="caution">
    <text evidence="2">The sequence shown here is derived from an EMBL/GenBank/DDBJ whole genome shotgun (WGS) entry which is preliminary data.</text>
</comment>
<dbReference type="PATRIC" id="fig|1196324.3.peg.445"/>
<evidence type="ECO:0000256" key="1">
    <source>
        <dbReference type="SAM" id="MobiDB-lite"/>
    </source>
</evidence>
<accession>I8UJP3</accession>
<proteinExistence type="predicted"/>
<feature type="region of interest" description="Disordered" evidence="1">
    <location>
        <begin position="42"/>
        <end position="67"/>
    </location>
</feature>
<dbReference type="EMBL" id="AKKV01000019">
    <property type="protein sequence ID" value="EIT87033.1"/>
    <property type="molecule type" value="Genomic_DNA"/>
</dbReference>
<evidence type="ECO:0000313" key="3">
    <source>
        <dbReference type="Proteomes" id="UP000004080"/>
    </source>
</evidence>